<dbReference type="GO" id="GO:0008408">
    <property type="term" value="F:3'-5' exonuclease activity"/>
    <property type="evidence" value="ECO:0007669"/>
    <property type="project" value="InterPro"/>
</dbReference>
<dbReference type="CDD" id="cd04485">
    <property type="entry name" value="DnaE_OBF"/>
    <property type="match status" value="1"/>
</dbReference>
<dbReference type="Pfam" id="PF01336">
    <property type="entry name" value="tRNA_anti-codon"/>
    <property type="match status" value="1"/>
</dbReference>
<keyword evidence="7 13" id="KW-0548">Nucleotidyltransferase</keyword>
<evidence type="ECO:0000256" key="6">
    <source>
        <dbReference type="ARBA" id="ARBA00022679"/>
    </source>
</evidence>
<dbReference type="PANTHER" id="PTHR32294:SF4">
    <property type="entry name" value="ERROR-PRONE DNA POLYMERASE"/>
    <property type="match status" value="1"/>
</dbReference>
<keyword evidence="8 13" id="KW-0235">DNA replication</keyword>
<evidence type="ECO:0000256" key="2">
    <source>
        <dbReference type="ARBA" id="ARBA00007391"/>
    </source>
</evidence>
<evidence type="ECO:0000313" key="20">
    <source>
        <dbReference type="EMBL" id="PRY94635.1"/>
    </source>
</evidence>
<evidence type="ECO:0000259" key="19">
    <source>
        <dbReference type="Pfam" id="PF17657"/>
    </source>
</evidence>
<keyword evidence="21" id="KW-1185">Reference proteome</keyword>
<dbReference type="Pfam" id="PF17657">
    <property type="entry name" value="DNA_pol3_finger"/>
    <property type="match status" value="1"/>
</dbReference>
<dbReference type="RefSeq" id="WP_106159117.1">
    <property type="nucleotide sequence ID" value="NZ_PVTT01000001.1"/>
</dbReference>
<dbReference type="InterPro" id="IPR023073">
    <property type="entry name" value="DnaE2"/>
</dbReference>
<dbReference type="Pfam" id="PF07733">
    <property type="entry name" value="DNA_pol3_alpha"/>
    <property type="match status" value="1"/>
</dbReference>
<organism evidence="20 21">
    <name type="scientific">Hasllibacter halocynthiae</name>
    <dbReference type="NCBI Taxonomy" id="595589"/>
    <lineage>
        <taxon>Bacteria</taxon>
        <taxon>Pseudomonadati</taxon>
        <taxon>Pseudomonadota</taxon>
        <taxon>Alphaproteobacteria</taxon>
        <taxon>Rhodobacterales</taxon>
        <taxon>Roseobacteraceae</taxon>
        <taxon>Hasllibacter</taxon>
    </lineage>
</organism>
<feature type="compositionally biased region" description="Basic and acidic residues" evidence="14">
    <location>
        <begin position="826"/>
        <end position="837"/>
    </location>
</feature>
<evidence type="ECO:0000256" key="14">
    <source>
        <dbReference type="SAM" id="MobiDB-lite"/>
    </source>
</evidence>
<dbReference type="CDD" id="cd07434">
    <property type="entry name" value="PHP_PolIIIA_DnaE2"/>
    <property type="match status" value="1"/>
</dbReference>
<gene>
    <name evidence="13" type="primary">dnaE2</name>
    <name evidence="20" type="ORF">BCF33_0229</name>
</gene>
<protein>
    <recommendedName>
        <fullName evidence="4 13">Error-prone DNA polymerase</fullName>
        <ecNumber evidence="3 13">2.7.7.7</ecNumber>
    </recommendedName>
</protein>
<evidence type="ECO:0000259" key="15">
    <source>
        <dbReference type="Pfam" id="PF01336"/>
    </source>
</evidence>
<dbReference type="Pfam" id="PF14579">
    <property type="entry name" value="HHH_6"/>
    <property type="match status" value="1"/>
</dbReference>
<evidence type="ECO:0000256" key="8">
    <source>
        <dbReference type="ARBA" id="ARBA00022705"/>
    </source>
</evidence>
<feature type="domain" description="DNA polymerase helix-hairpin-helix motif" evidence="18">
    <location>
        <begin position="807"/>
        <end position="948"/>
    </location>
</feature>
<comment type="caution">
    <text evidence="20">The sequence shown here is derived from an EMBL/GenBank/DDBJ whole genome shotgun (WGS) entry which is preliminary data.</text>
</comment>
<evidence type="ECO:0000256" key="7">
    <source>
        <dbReference type="ARBA" id="ARBA00022695"/>
    </source>
</evidence>
<reference evidence="20 21" key="1">
    <citation type="submission" date="2018-03" db="EMBL/GenBank/DDBJ databases">
        <title>Genomic Encyclopedia of Archaeal and Bacterial Type Strains, Phase II (KMG-II): from individual species to whole genera.</title>
        <authorList>
            <person name="Goeker M."/>
        </authorList>
    </citation>
    <scope>NUCLEOTIDE SEQUENCE [LARGE SCALE GENOMIC DNA]</scope>
    <source>
        <strain evidence="20 21">DSM 29318</strain>
    </source>
</reference>
<keyword evidence="9 13" id="KW-0227">DNA damage</keyword>
<comment type="similarity">
    <text evidence="2 13">Belongs to the DNA polymerase type-C family. DnaE2 subfamily.</text>
</comment>
<evidence type="ECO:0000256" key="13">
    <source>
        <dbReference type="HAMAP-Rule" id="MF_01902"/>
    </source>
</evidence>
<keyword evidence="5 13" id="KW-0963">Cytoplasm</keyword>
<dbReference type="GO" id="GO:0003676">
    <property type="term" value="F:nucleic acid binding"/>
    <property type="evidence" value="ECO:0007669"/>
    <property type="project" value="InterPro"/>
</dbReference>
<proteinExistence type="inferred from homology"/>
<name>A0A2T0X6W7_9RHOB</name>
<feature type="domain" description="DNA polymerase III alpha subunit finger" evidence="19">
    <location>
        <begin position="560"/>
        <end position="733"/>
    </location>
</feature>
<dbReference type="Proteomes" id="UP000238801">
    <property type="component" value="Unassembled WGS sequence"/>
</dbReference>
<dbReference type="InterPro" id="IPR004805">
    <property type="entry name" value="DnaE2/DnaE/PolC"/>
</dbReference>
<dbReference type="EC" id="2.7.7.7" evidence="3 13"/>
<dbReference type="EMBL" id="PVTT01000001">
    <property type="protein sequence ID" value="PRY94635.1"/>
    <property type="molecule type" value="Genomic_DNA"/>
</dbReference>
<evidence type="ECO:0000259" key="16">
    <source>
        <dbReference type="Pfam" id="PF02811"/>
    </source>
</evidence>
<dbReference type="InterPro" id="IPR004365">
    <property type="entry name" value="NA-bd_OB_tRNA"/>
</dbReference>
<comment type="catalytic activity">
    <reaction evidence="12 13">
        <text>DNA(n) + a 2'-deoxyribonucleoside 5'-triphosphate = DNA(n+1) + diphosphate</text>
        <dbReference type="Rhea" id="RHEA:22508"/>
        <dbReference type="Rhea" id="RHEA-COMP:17339"/>
        <dbReference type="Rhea" id="RHEA-COMP:17340"/>
        <dbReference type="ChEBI" id="CHEBI:33019"/>
        <dbReference type="ChEBI" id="CHEBI:61560"/>
        <dbReference type="ChEBI" id="CHEBI:173112"/>
        <dbReference type="EC" id="2.7.7.7"/>
    </reaction>
</comment>
<feature type="region of interest" description="Disordered" evidence="14">
    <location>
        <begin position="826"/>
        <end position="875"/>
    </location>
</feature>
<evidence type="ECO:0000256" key="9">
    <source>
        <dbReference type="ARBA" id="ARBA00022763"/>
    </source>
</evidence>
<accession>A0A2T0X6W7</accession>
<evidence type="ECO:0000256" key="5">
    <source>
        <dbReference type="ARBA" id="ARBA00022490"/>
    </source>
</evidence>
<feature type="domain" description="OB" evidence="15">
    <location>
        <begin position="1037"/>
        <end position="1104"/>
    </location>
</feature>
<sequence>MPLNDGPAKRTLAPDERFHPNPPAPFVELGMASAFSFLRGASEPMDLAATANLLGYDRVGLADRNSLAGAVRMMVEGRTAHVDALIGCRLALTCGAELLAYPQDRAAYGRLSSLLSRGKMETPEGKWQAKDVTEITLPMLAGHAEGLHLIALPKPDLHAFEGDLARLAAALPGMGYLAASHLHRGDDRARINRLDALAGRHGLRLLATNDVLYHVPSRRPLQDVLTCIRHGVTVDGAGLLLEANAERHLKPPEEMVRLFGEWPHAIRATRELADRIGFRLDQLRQDYPHEPVPPGKTPQEHLEDLTWEGAAERYPQGVPGKVAKAIEKEFELIRARGIAGYFLTIHDVIRFARTRPVPILCQGRGSAANSAVCYCLGITAVDPDEHRLLFERFLSAERNEPPDIDVDFEHERREEVIQYIYGKYGRRRAGLVATVIHYRPRSAIREVGKALGLTEDVTAKLAGTIWGHFEGQVGDDRVAEAGLDMSDRRLTLCVKLARELIGLPRHLSQHVGGFVMTNAPLTELVPVGNGAMPERSFIEWDKDDVDAMGFYKMDVLALGMLTCMAKGFDLIAAHGGPRHELHTIPKDDARTYDMLCRGESLGVFQVESRAQMAMLPKLRPRCFYDLVIEVAIVRPGPIQGDMVHPYLKRRSGIGTIEYPRPGPGHDPMELENILGRTLGVPIFQEQAMEIAMVAAEFTPAEANQLRKAMATFRDKGVKVSSYKERMVERMVARGYERAFAARCFSQIEGFGEYGFPESHAASFAKLVYVSSWMKCHFPDAFAAALLNSQPMGFYAPAQIVRDARENGVKVRPADVSCSEWDCTLEPAKDDGPRRVDAASRAGGDGTAAPSPPAAGWTRSVEDGGAPEPSVPRAWGPRAGMMMHALRLGLRQIDGFGEEDARRISRARAEGPFRDATDLRARAGLDARAMRLLAEADALASLGRARREALWDVNALGDRRALPAFDAAHARSEGPDRPVALPPMPSSEEVVADYQTTRLSLRRHPMSFFRASLARQGYVPARALGREVGHGRRAKAAGLVLVRQKPGSAKGVCFVTLEDETGVINLVIWPDRFALWRGRIMSARLMAVEGTVQSDGRVTHLVAEALYDRSDRLAALSNEDMRAVTVRGDHPTKPIPHQVDAMAQVPRTHPREARVIPKSRDFH</sequence>
<evidence type="ECO:0000256" key="10">
    <source>
        <dbReference type="ARBA" id="ARBA00022932"/>
    </source>
</evidence>
<evidence type="ECO:0000313" key="21">
    <source>
        <dbReference type="Proteomes" id="UP000238801"/>
    </source>
</evidence>
<comment type="function">
    <text evidence="13">DNA polymerase involved in damage-induced mutagenesis and translesion synthesis (TLS). It is not the major replicative DNA polymerase.</text>
</comment>
<keyword evidence="11 13" id="KW-0234">DNA repair</keyword>
<dbReference type="OrthoDB" id="9803237at2"/>
<dbReference type="GO" id="GO:0006281">
    <property type="term" value="P:DNA repair"/>
    <property type="evidence" value="ECO:0007669"/>
    <property type="project" value="UniProtKB-UniRule"/>
</dbReference>
<keyword evidence="6 13" id="KW-0808">Transferase</keyword>
<dbReference type="InterPro" id="IPR040982">
    <property type="entry name" value="DNA_pol3_finger"/>
</dbReference>
<evidence type="ECO:0000256" key="3">
    <source>
        <dbReference type="ARBA" id="ARBA00012417"/>
    </source>
</evidence>
<dbReference type="HAMAP" id="MF_01902">
    <property type="entry name" value="DNApol_error_prone"/>
    <property type="match status" value="1"/>
</dbReference>
<evidence type="ECO:0000256" key="4">
    <source>
        <dbReference type="ARBA" id="ARBA00017273"/>
    </source>
</evidence>
<dbReference type="NCBIfam" id="NF004225">
    <property type="entry name" value="PRK05672.1"/>
    <property type="match status" value="1"/>
</dbReference>
<comment type="subcellular location">
    <subcellularLocation>
        <location evidence="1 13">Cytoplasm</location>
    </subcellularLocation>
</comment>
<dbReference type="PANTHER" id="PTHR32294">
    <property type="entry name" value="DNA POLYMERASE III SUBUNIT ALPHA"/>
    <property type="match status" value="1"/>
</dbReference>
<feature type="domain" description="PHP" evidence="16">
    <location>
        <begin position="32"/>
        <end position="151"/>
    </location>
</feature>
<keyword evidence="10 13" id="KW-0239">DNA-directed DNA polymerase</keyword>
<dbReference type="InterPro" id="IPR029460">
    <property type="entry name" value="DNAPol_HHH"/>
</dbReference>
<dbReference type="Gene3D" id="1.10.150.870">
    <property type="match status" value="1"/>
</dbReference>
<dbReference type="NCBIfam" id="TIGR00594">
    <property type="entry name" value="polc"/>
    <property type="match status" value="1"/>
</dbReference>
<dbReference type="AlphaFoldDB" id="A0A2T0X6W7"/>
<dbReference type="InterPro" id="IPR004013">
    <property type="entry name" value="PHP_dom"/>
</dbReference>
<evidence type="ECO:0000259" key="17">
    <source>
        <dbReference type="Pfam" id="PF07733"/>
    </source>
</evidence>
<evidence type="ECO:0000256" key="1">
    <source>
        <dbReference type="ARBA" id="ARBA00004496"/>
    </source>
</evidence>
<dbReference type="GO" id="GO:0003887">
    <property type="term" value="F:DNA-directed DNA polymerase activity"/>
    <property type="evidence" value="ECO:0007669"/>
    <property type="project" value="UniProtKB-UniRule"/>
</dbReference>
<dbReference type="GO" id="GO:0005737">
    <property type="term" value="C:cytoplasm"/>
    <property type="evidence" value="ECO:0007669"/>
    <property type="project" value="UniProtKB-SubCell"/>
</dbReference>
<evidence type="ECO:0000256" key="12">
    <source>
        <dbReference type="ARBA" id="ARBA00049244"/>
    </source>
</evidence>
<dbReference type="Gene3D" id="3.20.20.140">
    <property type="entry name" value="Metal-dependent hydrolases"/>
    <property type="match status" value="1"/>
</dbReference>
<dbReference type="Pfam" id="PF02811">
    <property type="entry name" value="PHP"/>
    <property type="match status" value="1"/>
</dbReference>
<feature type="domain" description="Bacterial DNA polymerase III alpha subunit NTPase" evidence="17">
    <location>
        <begin position="300"/>
        <end position="557"/>
    </location>
</feature>
<evidence type="ECO:0000256" key="11">
    <source>
        <dbReference type="ARBA" id="ARBA00023204"/>
    </source>
</evidence>
<dbReference type="GO" id="GO:0006260">
    <property type="term" value="P:DNA replication"/>
    <property type="evidence" value="ECO:0007669"/>
    <property type="project" value="UniProtKB-KW"/>
</dbReference>
<dbReference type="InterPro" id="IPR011708">
    <property type="entry name" value="DNA_pol3_alpha_NTPase_dom"/>
</dbReference>
<evidence type="ECO:0000259" key="18">
    <source>
        <dbReference type="Pfam" id="PF14579"/>
    </source>
</evidence>